<reference evidence="3" key="2">
    <citation type="submission" date="2016-11" db="EMBL/GenBank/DDBJ databases">
        <title>Complete sequence of p1220-CTXM, a pKP048-related IncFIIK plasmid carrying blaCTX-M-14.</title>
        <authorList>
            <person name="Zhang D."/>
            <person name="Yin Z."/>
            <person name="Zhao Y."/>
            <person name="Feng J."/>
            <person name="Jiang X."/>
            <person name="Liang Q."/>
            <person name="Liang L."/>
            <person name="Zhan Z."/>
            <person name="Chen W."/>
            <person name="Wang J."/>
            <person name="Li J."/>
            <person name="Zhou D."/>
        </authorList>
    </citation>
    <scope>NUCLEOTIDE SEQUENCE</scope>
    <source>
        <strain evidence="3">1173</strain>
        <plasmid evidence="3">p1173-CTXM</plasmid>
    </source>
</reference>
<evidence type="ECO:0000313" key="2">
    <source>
        <dbReference type="EMBL" id="ARS09018.1"/>
    </source>
</evidence>
<geneLocation type="plasmid" evidence="1">
    <name>p1081-CTXM</name>
</geneLocation>
<dbReference type="Pfam" id="PF21983">
    <property type="entry name" value="NikA-like"/>
    <property type="match status" value="1"/>
</dbReference>
<geneLocation type="plasmid" evidence="3">
    <name>p1173-CTXM</name>
</geneLocation>
<dbReference type="EMBL" id="FUBI01000011">
    <property type="protein sequence ID" value="SJG75256.1"/>
    <property type="molecule type" value="Genomic_DNA"/>
</dbReference>
<dbReference type="AlphaFoldDB" id="A0A023PYA2"/>
<dbReference type="EMBL" id="KJ460501">
    <property type="protein sequence ID" value="AHX39510.1"/>
    <property type="molecule type" value="Genomic_DNA"/>
</dbReference>
<proteinExistence type="predicted"/>
<name>A0A023PYA2_SHISO</name>
<keyword evidence="1" id="KW-0614">Plasmid</keyword>
<dbReference type="SMR" id="A0A023PYA2"/>
<geneLocation type="plasmid" evidence="2 6">
    <name>p75-02_2</name>
</geneLocation>
<reference evidence="1" key="1">
    <citation type="submission" date="2014-02" db="EMBL/GenBank/DDBJ databases">
        <title>Plasmid-encoding extended-spectrum beta-lactamase CTX-M-55 in a clinical Shigella sonnei strain, China.</title>
        <authorList>
            <person name="Qu F."/>
            <person name="Ying Z."/>
            <person name="Zhang C."/>
            <person name="Chen Z."/>
            <person name="Bao C."/>
            <person name="Chen S."/>
            <person name="Cui E."/>
            <person name="Yang H."/>
            <person name="Liu C."/>
            <person name="Mao Y."/>
            <person name="Zhou D."/>
        </authorList>
    </citation>
    <scope>NUCLEOTIDE SEQUENCE</scope>
    <source>
        <strain evidence="1">#1081</strain>
        <plasmid evidence="1">p1081-CTXM</plasmid>
    </source>
</reference>
<dbReference type="Proteomes" id="UP000194501">
    <property type="component" value="Plasmid p75-02_2"/>
</dbReference>
<evidence type="ECO:0000313" key="5">
    <source>
        <dbReference type="Proteomes" id="UP000188006"/>
    </source>
</evidence>
<dbReference type="InterPro" id="IPR053842">
    <property type="entry name" value="NikA-like"/>
</dbReference>
<gene>
    <name evidence="1" type="primary">nikA</name>
    <name evidence="1" type="ORF">BG81_034</name>
    <name evidence="2" type="ORF">BZ172_28835</name>
    <name evidence="4" type="ORF">SAMEA1569760_00743</name>
</gene>
<accession>A0A023PYA2</accession>
<reference evidence="2 6" key="4">
    <citation type="submission" date="2017-02" db="EMBL/GenBank/DDBJ databases">
        <authorList>
            <person name="Svab D."/>
            <person name="Balint B."/>
            <person name="Maroti G."/>
            <person name="Vasarhelyi B."/>
            <person name="Horvath B."/>
            <person name="Toth I."/>
        </authorList>
    </citation>
    <scope>NUCLEOTIDE SEQUENCE [LARGE SCALE GENOMIC DNA]</scope>
    <source>
        <strain evidence="2">75/02</strain>
        <plasmid evidence="2 6">p75-02_2</plasmid>
    </source>
</reference>
<protein>
    <submittedName>
        <fullName evidence="4">Bacterial mobilisation protein (MobC)</fullName>
    </submittedName>
    <submittedName>
        <fullName evidence="1 3">Relaxosome component</fullName>
    </submittedName>
</protein>
<evidence type="ECO:0000313" key="4">
    <source>
        <dbReference type="EMBL" id="SJG75256.1"/>
    </source>
</evidence>
<evidence type="ECO:0000313" key="1">
    <source>
        <dbReference type="EMBL" id="AHX39510.1"/>
    </source>
</evidence>
<dbReference type="Proteomes" id="UP000188006">
    <property type="component" value="Unassembled WGS sequence"/>
</dbReference>
<evidence type="ECO:0000313" key="6">
    <source>
        <dbReference type="Proteomes" id="UP000194501"/>
    </source>
</evidence>
<dbReference type="RefSeq" id="WP_000730722.1">
    <property type="nucleotide sequence ID" value="NZ_CATNOJ010000077.1"/>
</dbReference>
<evidence type="ECO:0000313" key="3">
    <source>
        <dbReference type="EMBL" id="ASF89551.1"/>
    </source>
</evidence>
<reference evidence="4 5" key="3">
    <citation type="submission" date="2017-01" db="EMBL/GenBank/DDBJ databases">
        <authorList>
            <consortium name="Pathogen Informatics"/>
        </authorList>
    </citation>
    <scope>NUCLEOTIDE SEQUENCE [LARGE SCALE GENOMIC DNA]</scope>
    <source>
        <strain evidence="4">Sh1405</strain>
        <strain evidence="5">sh1405</strain>
    </source>
</reference>
<sequence>MKKKTNKNVHVTFRLTEEEYAPFDRAIKELNISKSEFFRLLTIGKINTYASDKRNIPEYKRCLSQLSWAGNNINQIAHRLNSDHLKGIISESLYKKVLNGLIGIRDRLQEIAK</sequence>
<dbReference type="EMBL" id="CP019690">
    <property type="protein sequence ID" value="ARS09018.1"/>
    <property type="molecule type" value="Genomic_DNA"/>
</dbReference>
<organism evidence="1">
    <name type="scientific">Shigella sonnei</name>
    <dbReference type="NCBI Taxonomy" id="624"/>
    <lineage>
        <taxon>Bacteria</taxon>
        <taxon>Pseudomonadati</taxon>
        <taxon>Pseudomonadota</taxon>
        <taxon>Gammaproteobacteria</taxon>
        <taxon>Enterobacterales</taxon>
        <taxon>Enterobacteriaceae</taxon>
        <taxon>Shigella</taxon>
    </lineage>
</organism>
<dbReference type="EMBL" id="KY174331">
    <property type="protein sequence ID" value="ASF89551.1"/>
    <property type="molecule type" value="Genomic_DNA"/>
</dbReference>